<dbReference type="AlphaFoldDB" id="A0A183BFJ4"/>
<evidence type="ECO:0000256" key="4">
    <source>
        <dbReference type="ARBA" id="ARBA00023125"/>
    </source>
</evidence>
<dbReference type="SMART" id="SM00717">
    <property type="entry name" value="SANT"/>
    <property type="match status" value="1"/>
</dbReference>
<evidence type="ECO:0000256" key="2">
    <source>
        <dbReference type="ARBA" id="ARBA00022771"/>
    </source>
</evidence>
<dbReference type="SUPFAM" id="SSF46689">
    <property type="entry name" value="Homeodomain-like"/>
    <property type="match status" value="1"/>
</dbReference>
<dbReference type="GO" id="GO:0005667">
    <property type="term" value="C:transcription regulator complex"/>
    <property type="evidence" value="ECO:0007669"/>
    <property type="project" value="TreeGrafter"/>
</dbReference>
<keyword evidence="3" id="KW-0862">Zinc</keyword>
<reference evidence="9" key="1">
    <citation type="submission" date="2016-06" db="UniProtKB">
        <authorList>
            <consortium name="WormBaseParasite"/>
        </authorList>
    </citation>
    <scope>IDENTIFICATION</scope>
</reference>
<dbReference type="GO" id="GO:0003714">
    <property type="term" value="F:transcription corepressor activity"/>
    <property type="evidence" value="ECO:0007669"/>
    <property type="project" value="TreeGrafter"/>
</dbReference>
<feature type="domain" description="SANT" evidence="6">
    <location>
        <begin position="34"/>
        <end position="89"/>
    </location>
</feature>
<organism evidence="9">
    <name type="scientific">Echinostoma caproni</name>
    <dbReference type="NCBI Taxonomy" id="27848"/>
    <lineage>
        <taxon>Eukaryota</taxon>
        <taxon>Metazoa</taxon>
        <taxon>Spiralia</taxon>
        <taxon>Lophotrochozoa</taxon>
        <taxon>Platyhelminthes</taxon>
        <taxon>Trematoda</taxon>
        <taxon>Digenea</taxon>
        <taxon>Plagiorchiida</taxon>
        <taxon>Echinostomata</taxon>
        <taxon>Echinostomatoidea</taxon>
        <taxon>Echinostomatidae</taxon>
        <taxon>Echinostoma</taxon>
    </lineage>
</organism>
<evidence type="ECO:0000256" key="3">
    <source>
        <dbReference type="ARBA" id="ARBA00022833"/>
    </source>
</evidence>
<dbReference type="PANTHER" id="PTHR16089:SF40">
    <property type="entry name" value="SUPPRESSOR OF ACTIVATED EGL-4 PROTEIN 1"/>
    <property type="match status" value="1"/>
</dbReference>
<dbReference type="InterPro" id="IPR017884">
    <property type="entry name" value="SANT_dom"/>
</dbReference>
<evidence type="ECO:0000313" key="7">
    <source>
        <dbReference type="EMBL" id="VDP95360.1"/>
    </source>
</evidence>
<evidence type="ECO:0000313" key="9">
    <source>
        <dbReference type="WBParaSite" id="ECPE_0001802501-mRNA-1"/>
    </source>
</evidence>
<accession>A0A183BFJ4</accession>
<dbReference type="FunFam" id="1.10.10.60:FF:000012">
    <property type="entry name" value="Metastasis-associated 1 family, member 3"/>
    <property type="match status" value="1"/>
</dbReference>
<dbReference type="InterPro" id="IPR009057">
    <property type="entry name" value="Homeodomain-like_sf"/>
</dbReference>
<protein>
    <submittedName>
        <fullName evidence="9">SANT domain-containing protein</fullName>
    </submittedName>
</protein>
<dbReference type="EMBL" id="UZAN01073365">
    <property type="protein sequence ID" value="VDP95360.1"/>
    <property type="molecule type" value="Genomic_DNA"/>
</dbReference>
<dbReference type="WBParaSite" id="ECPE_0001802501-mRNA-1">
    <property type="protein sequence ID" value="ECPE_0001802501-mRNA-1"/>
    <property type="gene ID" value="ECPE_0001802501"/>
</dbReference>
<name>A0A183BFJ4_9TREM</name>
<dbReference type="Gene3D" id="1.10.10.60">
    <property type="entry name" value="Homeodomain-like"/>
    <property type="match status" value="1"/>
</dbReference>
<dbReference type="GO" id="GO:0006357">
    <property type="term" value="P:regulation of transcription by RNA polymerase II"/>
    <property type="evidence" value="ECO:0007669"/>
    <property type="project" value="TreeGrafter"/>
</dbReference>
<gene>
    <name evidence="7" type="ORF">ECPE_LOCUS17977</name>
</gene>
<proteinExistence type="predicted"/>
<dbReference type="InterPro" id="IPR051066">
    <property type="entry name" value="Trans_reg/Corepressor"/>
</dbReference>
<keyword evidence="5" id="KW-0539">Nucleus</keyword>
<keyword evidence="4" id="KW-0238">DNA-binding</keyword>
<keyword evidence="1" id="KW-0479">Metal-binding</keyword>
<dbReference type="PROSITE" id="PS51293">
    <property type="entry name" value="SANT"/>
    <property type="match status" value="1"/>
</dbReference>
<dbReference type="Pfam" id="PF00249">
    <property type="entry name" value="Myb_DNA-binding"/>
    <property type="match status" value="1"/>
</dbReference>
<evidence type="ECO:0000259" key="6">
    <source>
        <dbReference type="PROSITE" id="PS51293"/>
    </source>
</evidence>
<dbReference type="PANTHER" id="PTHR16089">
    <property type="entry name" value="REST COREPRESSOR COREST PROTEIN-RELATED"/>
    <property type="match status" value="1"/>
</dbReference>
<dbReference type="GO" id="GO:0008270">
    <property type="term" value="F:zinc ion binding"/>
    <property type="evidence" value="ECO:0007669"/>
    <property type="project" value="UniProtKB-KW"/>
</dbReference>
<dbReference type="GO" id="GO:0000118">
    <property type="term" value="C:histone deacetylase complex"/>
    <property type="evidence" value="ECO:0007669"/>
    <property type="project" value="TreeGrafter"/>
</dbReference>
<reference evidence="7 8" key="2">
    <citation type="submission" date="2018-11" db="EMBL/GenBank/DDBJ databases">
        <authorList>
            <consortium name="Pathogen Informatics"/>
        </authorList>
    </citation>
    <scope>NUCLEOTIDE SEQUENCE [LARGE SCALE GENOMIC DNA]</scope>
    <source>
        <strain evidence="7 8">Egypt</strain>
    </source>
</reference>
<evidence type="ECO:0000313" key="8">
    <source>
        <dbReference type="Proteomes" id="UP000272942"/>
    </source>
</evidence>
<dbReference type="GO" id="GO:0003677">
    <property type="term" value="F:DNA binding"/>
    <property type="evidence" value="ECO:0007669"/>
    <property type="project" value="UniProtKB-KW"/>
</dbReference>
<keyword evidence="2" id="KW-0863">Zinc-finger</keyword>
<evidence type="ECO:0000256" key="5">
    <source>
        <dbReference type="ARBA" id="ARBA00023242"/>
    </source>
</evidence>
<sequence length="138" mass="16062">MMNPLFHLYTNQLITYFLKSNSVLPLSHRLSTAAETAQWTTDEILQFQHGLTMYGRDFHLVARTLQANGMNKSVKACVEFYYVWKRMNTPTDVKWSVLCCRFCPTAVCCSPLVCKPLREETLTSTRSFYLRSIEYTKI</sequence>
<dbReference type="InterPro" id="IPR001005">
    <property type="entry name" value="SANT/Myb"/>
</dbReference>
<keyword evidence="8" id="KW-1185">Reference proteome</keyword>
<dbReference type="OrthoDB" id="6248481at2759"/>
<evidence type="ECO:0000256" key="1">
    <source>
        <dbReference type="ARBA" id="ARBA00022723"/>
    </source>
</evidence>
<dbReference type="Proteomes" id="UP000272942">
    <property type="component" value="Unassembled WGS sequence"/>
</dbReference>